<dbReference type="InterPro" id="IPR023395">
    <property type="entry name" value="MCP_dom_sf"/>
</dbReference>
<evidence type="ECO:0000256" key="1">
    <source>
        <dbReference type="ARBA" id="ARBA00004141"/>
    </source>
</evidence>
<dbReference type="InterPro" id="IPR018108">
    <property type="entry name" value="MCP_transmembrane"/>
</dbReference>
<dbReference type="STRING" id="1841481.ENSSLDP00000014850"/>
<dbReference type="PROSITE" id="PS50920">
    <property type="entry name" value="SOLCAR"/>
    <property type="match status" value="1"/>
</dbReference>
<evidence type="ECO:0000313" key="9">
    <source>
        <dbReference type="Proteomes" id="UP000261360"/>
    </source>
</evidence>
<dbReference type="Ensembl" id="ENSSLDT00000015418.1">
    <property type="protein sequence ID" value="ENSSLDP00000014850.1"/>
    <property type="gene ID" value="ENSSLDG00000011851.1"/>
</dbReference>
<keyword evidence="9" id="KW-1185">Reference proteome</keyword>
<dbReference type="PANTHER" id="PTHR24089">
    <property type="entry name" value="SOLUTE CARRIER FAMILY 25"/>
    <property type="match status" value="1"/>
</dbReference>
<evidence type="ECO:0000256" key="5">
    <source>
        <dbReference type="ARBA" id="ARBA00023136"/>
    </source>
</evidence>
<dbReference type="Pfam" id="PF00153">
    <property type="entry name" value="Mito_carr"/>
    <property type="match status" value="1"/>
</dbReference>
<accession>A0A3B4XG62</accession>
<dbReference type="Proteomes" id="UP000261360">
    <property type="component" value="Unplaced"/>
</dbReference>
<evidence type="ECO:0000256" key="6">
    <source>
        <dbReference type="PROSITE-ProRule" id="PRU00282"/>
    </source>
</evidence>
<evidence type="ECO:0000256" key="4">
    <source>
        <dbReference type="ARBA" id="ARBA00022737"/>
    </source>
</evidence>
<comment type="subcellular location">
    <subcellularLocation>
        <location evidence="1">Membrane</location>
        <topology evidence="1">Multi-pass membrane protein</topology>
    </subcellularLocation>
</comment>
<dbReference type="GeneTree" id="ENSGT00940000158163"/>
<dbReference type="Gene3D" id="1.50.40.10">
    <property type="entry name" value="Mitochondrial carrier domain"/>
    <property type="match status" value="1"/>
</dbReference>
<evidence type="ECO:0000256" key="7">
    <source>
        <dbReference type="RuleBase" id="RU000488"/>
    </source>
</evidence>
<dbReference type="AlphaFoldDB" id="A0A3B4XG62"/>
<proteinExistence type="inferred from homology"/>
<feature type="repeat" description="Solcar" evidence="6">
    <location>
        <begin position="39"/>
        <end position="127"/>
    </location>
</feature>
<name>A0A3B4XG62_SERLL</name>
<reference evidence="8" key="1">
    <citation type="submission" date="2025-08" db="UniProtKB">
        <authorList>
            <consortium name="Ensembl"/>
        </authorList>
    </citation>
    <scope>IDENTIFICATION</scope>
</reference>
<sequence length="143" mass="16043">PRGRCEDPLQRFHPHYSGCHPIRRDHILYIRDPQERSQPYPHERLAFGACAGLIGQSASYPLDVVRRRMQTAGVTGSSYGTILGTMREIVTQEGVVRGLYKGLSMNWLKGPVAVGISFTTFDITHRATEGKRKSTDETGMREV</sequence>
<evidence type="ECO:0000256" key="3">
    <source>
        <dbReference type="ARBA" id="ARBA00022692"/>
    </source>
</evidence>
<comment type="similarity">
    <text evidence="2 7">Belongs to the mitochondrial carrier (TC 2.A.29) family.</text>
</comment>
<dbReference type="GO" id="GO:0016020">
    <property type="term" value="C:membrane"/>
    <property type="evidence" value="ECO:0007669"/>
    <property type="project" value="UniProtKB-SubCell"/>
</dbReference>
<keyword evidence="3 6" id="KW-0812">Transmembrane</keyword>
<organism evidence="8 9">
    <name type="scientific">Seriola lalandi dorsalis</name>
    <dbReference type="NCBI Taxonomy" id="1841481"/>
    <lineage>
        <taxon>Eukaryota</taxon>
        <taxon>Metazoa</taxon>
        <taxon>Chordata</taxon>
        <taxon>Craniata</taxon>
        <taxon>Vertebrata</taxon>
        <taxon>Euteleostomi</taxon>
        <taxon>Actinopterygii</taxon>
        <taxon>Neopterygii</taxon>
        <taxon>Teleostei</taxon>
        <taxon>Neoteleostei</taxon>
        <taxon>Acanthomorphata</taxon>
        <taxon>Carangaria</taxon>
        <taxon>Carangiformes</taxon>
        <taxon>Carangidae</taxon>
        <taxon>Seriola</taxon>
    </lineage>
</organism>
<evidence type="ECO:0000256" key="2">
    <source>
        <dbReference type="ARBA" id="ARBA00006375"/>
    </source>
</evidence>
<keyword evidence="5 6" id="KW-0472">Membrane</keyword>
<protein>
    <submittedName>
        <fullName evidence="8">Solute carrier family 25 member 42</fullName>
    </submittedName>
</protein>
<keyword evidence="7" id="KW-0813">Transport</keyword>
<keyword evidence="4" id="KW-0677">Repeat</keyword>
<evidence type="ECO:0000313" key="8">
    <source>
        <dbReference type="Ensembl" id="ENSSLDP00000014850.1"/>
    </source>
</evidence>
<dbReference type="SUPFAM" id="SSF103506">
    <property type="entry name" value="Mitochondrial carrier"/>
    <property type="match status" value="1"/>
</dbReference>
<reference evidence="8" key="2">
    <citation type="submission" date="2025-09" db="UniProtKB">
        <authorList>
            <consortium name="Ensembl"/>
        </authorList>
    </citation>
    <scope>IDENTIFICATION</scope>
</reference>